<evidence type="ECO:0000256" key="1">
    <source>
        <dbReference type="SAM" id="MobiDB-lite"/>
    </source>
</evidence>
<sequence length="453" mass="51909">MPFPRGIPIEQYYDLTLLKKSNLRRNDELVPSPEKSEMGRIQIPLGFPSEHPYTSHMPKFQVFPSLETPDDIRKGKRAVMLHPTLPPTAPASATDPIVLEKTKGHFDRREFVYIPKESEKKPLTWPEHNLLQLVKGPALQRQNYYPTPPTSVVPNILDRDPSLAVSPRTANALYNVQRGYWQTHYQQQFTGNGPQNILKLDNFDEICRGEDDALKEHFKNEFVSPRPLEGRRTEIRKKIKKKKKVIVGYGTELWLTDSEDEGEEKAQEKSIKKTHGNCFVNGEILDLTTGPKYSDGYLQHNLINPSGEYSDVHAFALAHPHLYHSSITHHAHSKHFSELARPATAPEIPKRPPSPIVNNMPSQVSDQAKTGSTNSDLYPKWFRSAKLGEPARPSTALLDLQNSWSKTEARRRFHEQFPEGAPDIRRKPDLRITTNERRHVVPETGIHVYYFHR</sequence>
<name>A0A9W9Z134_9CNID</name>
<dbReference type="Pfam" id="PF15093">
    <property type="entry name" value="SPMIP4-like"/>
    <property type="match status" value="1"/>
</dbReference>
<keyword evidence="3" id="KW-1185">Reference proteome</keyword>
<feature type="region of interest" description="Disordered" evidence="1">
    <location>
        <begin position="347"/>
        <end position="372"/>
    </location>
</feature>
<dbReference type="PANTHER" id="PTHR31393:SF2">
    <property type="entry name" value="CHROMOSOME 7 OPEN READING FRAME 31"/>
    <property type="match status" value="1"/>
</dbReference>
<proteinExistence type="predicted"/>
<dbReference type="AlphaFoldDB" id="A0A9W9Z134"/>
<comment type="caution">
    <text evidence="2">The sequence shown here is derived from an EMBL/GenBank/DDBJ whole genome shotgun (WGS) entry which is preliminary data.</text>
</comment>
<dbReference type="InterPro" id="IPR027886">
    <property type="entry name" value="SPMIP4"/>
</dbReference>
<dbReference type="Proteomes" id="UP001163046">
    <property type="component" value="Unassembled WGS sequence"/>
</dbReference>
<gene>
    <name evidence="2" type="ORF">OS493_026948</name>
</gene>
<dbReference type="EMBL" id="MU826849">
    <property type="protein sequence ID" value="KAJ7371304.1"/>
    <property type="molecule type" value="Genomic_DNA"/>
</dbReference>
<accession>A0A9W9Z134</accession>
<evidence type="ECO:0000313" key="3">
    <source>
        <dbReference type="Proteomes" id="UP001163046"/>
    </source>
</evidence>
<dbReference type="OrthoDB" id="10040207at2759"/>
<organism evidence="2 3">
    <name type="scientific">Desmophyllum pertusum</name>
    <dbReference type="NCBI Taxonomy" id="174260"/>
    <lineage>
        <taxon>Eukaryota</taxon>
        <taxon>Metazoa</taxon>
        <taxon>Cnidaria</taxon>
        <taxon>Anthozoa</taxon>
        <taxon>Hexacorallia</taxon>
        <taxon>Scleractinia</taxon>
        <taxon>Caryophylliina</taxon>
        <taxon>Caryophylliidae</taxon>
        <taxon>Desmophyllum</taxon>
    </lineage>
</organism>
<dbReference type="PANTHER" id="PTHR31393">
    <property type="entry name" value="C5ORF31"/>
    <property type="match status" value="1"/>
</dbReference>
<dbReference type="GO" id="GO:0005813">
    <property type="term" value="C:centrosome"/>
    <property type="evidence" value="ECO:0007669"/>
    <property type="project" value="TreeGrafter"/>
</dbReference>
<evidence type="ECO:0000313" key="2">
    <source>
        <dbReference type="EMBL" id="KAJ7371304.1"/>
    </source>
</evidence>
<feature type="compositionally biased region" description="Polar residues" evidence="1">
    <location>
        <begin position="356"/>
        <end position="372"/>
    </location>
</feature>
<reference evidence="2" key="1">
    <citation type="submission" date="2023-01" db="EMBL/GenBank/DDBJ databases">
        <title>Genome assembly of the deep-sea coral Lophelia pertusa.</title>
        <authorList>
            <person name="Herrera S."/>
            <person name="Cordes E."/>
        </authorList>
    </citation>
    <scope>NUCLEOTIDE SEQUENCE</scope>
    <source>
        <strain evidence="2">USNM1676648</strain>
        <tissue evidence="2">Polyp</tissue>
    </source>
</reference>
<protein>
    <submittedName>
        <fullName evidence="2">Uncharacterized protein</fullName>
    </submittedName>
</protein>